<dbReference type="SUPFAM" id="SSF52047">
    <property type="entry name" value="RNI-like"/>
    <property type="match status" value="1"/>
</dbReference>
<name>A0ABQ7KE54_9FUNG</name>
<dbReference type="Proteomes" id="UP001194696">
    <property type="component" value="Unassembled WGS sequence"/>
</dbReference>
<sequence>MIEQINNSHSFYLCPTILSITTYASSHISIFDIPVILDLICENFTKDDLLPCLQVSRDWFSLFLPQVLRRVEFVNLKKHHTWTILDSAPRIWSLTIDISDAGCFVNNPISPCTNLRELHCVDYDYLPKPLKDYSIRGCPLIVDQTENALLLVKTNPMLHTLTVNHQERKYRDNHITESVLESLVSHKSLARIHISIPALVSDVRFKLYNNFLSAFGTLNSAMIPHMSTGVIATSLGPACPNSQQLYSLSWNDFVSEDPGKDSQLTSYRSPDDDYDEDSEYYDRIIQYYDWEATTLIQRSPQLRDLVLRDHSGKLKELMQLLVTSCLDLETVDLSTKEVVTQDGDNTDTTGMGPMPARSQFSKLREFRIEGRWSPSTYQTIAELISRSTATLEVAWFNRCSWHPVTNIANPFHIDTEISWARCTQLKELVLYQEKECCRTNFSWNTCNTTLAAFAINASSAATVFSCLERLKLVVGVPCLLECHSCRSERGHRTPISPRRTTAPSRCATASERERERENRLAFVLQAREFYGRIKDLKRLRDLKIEWYACSIIQGMNLEDALQLFYETEFDEDEAKGQNNGQQQKPSV</sequence>
<evidence type="ECO:0000256" key="1">
    <source>
        <dbReference type="SAM" id="MobiDB-lite"/>
    </source>
</evidence>
<protein>
    <recommendedName>
        <fullName evidence="4">F-box domain-containing protein</fullName>
    </recommendedName>
</protein>
<evidence type="ECO:0000313" key="2">
    <source>
        <dbReference type="EMBL" id="KAG0296877.1"/>
    </source>
</evidence>
<gene>
    <name evidence="2" type="ORF">BGZ96_008232</name>
</gene>
<dbReference type="EMBL" id="JAAAIM010000045">
    <property type="protein sequence ID" value="KAG0296877.1"/>
    <property type="molecule type" value="Genomic_DNA"/>
</dbReference>
<comment type="caution">
    <text evidence="2">The sequence shown here is derived from an EMBL/GenBank/DDBJ whole genome shotgun (WGS) entry which is preliminary data.</text>
</comment>
<organism evidence="2 3">
    <name type="scientific">Linnemannia gamsii</name>
    <dbReference type="NCBI Taxonomy" id="64522"/>
    <lineage>
        <taxon>Eukaryota</taxon>
        <taxon>Fungi</taxon>
        <taxon>Fungi incertae sedis</taxon>
        <taxon>Mucoromycota</taxon>
        <taxon>Mortierellomycotina</taxon>
        <taxon>Mortierellomycetes</taxon>
        <taxon>Mortierellales</taxon>
        <taxon>Mortierellaceae</taxon>
        <taxon>Linnemannia</taxon>
    </lineage>
</organism>
<reference evidence="2 3" key="1">
    <citation type="journal article" date="2020" name="Fungal Divers.">
        <title>Resolving the Mortierellaceae phylogeny through synthesis of multi-gene phylogenetics and phylogenomics.</title>
        <authorList>
            <person name="Vandepol N."/>
            <person name="Liber J."/>
            <person name="Desiro A."/>
            <person name="Na H."/>
            <person name="Kennedy M."/>
            <person name="Barry K."/>
            <person name="Grigoriev I.V."/>
            <person name="Miller A.N."/>
            <person name="O'Donnell K."/>
            <person name="Stajich J.E."/>
            <person name="Bonito G."/>
        </authorList>
    </citation>
    <scope>NUCLEOTIDE SEQUENCE [LARGE SCALE GENOMIC DNA]</scope>
    <source>
        <strain evidence="2 3">AD045</strain>
    </source>
</reference>
<evidence type="ECO:0008006" key="4">
    <source>
        <dbReference type="Google" id="ProtNLM"/>
    </source>
</evidence>
<evidence type="ECO:0000313" key="3">
    <source>
        <dbReference type="Proteomes" id="UP001194696"/>
    </source>
</evidence>
<accession>A0ABQ7KE54</accession>
<proteinExistence type="predicted"/>
<feature type="region of interest" description="Disordered" evidence="1">
    <location>
        <begin position="490"/>
        <end position="511"/>
    </location>
</feature>
<keyword evidence="3" id="KW-1185">Reference proteome</keyword>